<evidence type="ECO:0000313" key="1">
    <source>
        <dbReference type="EMBL" id="HFK20574.1"/>
    </source>
</evidence>
<comment type="caution">
    <text evidence="1">The sequence shown here is derived from an EMBL/GenBank/DDBJ whole genome shotgun (WGS) entry which is preliminary data.</text>
</comment>
<reference evidence="1" key="1">
    <citation type="journal article" date="2020" name="mSystems">
        <title>Genome- and Community-Level Interaction Insights into Carbon Utilization and Element Cycling Functions of Hydrothermarchaeota in Hydrothermal Sediment.</title>
        <authorList>
            <person name="Zhou Z."/>
            <person name="Liu Y."/>
            <person name="Xu W."/>
            <person name="Pan J."/>
            <person name="Luo Z.H."/>
            <person name="Li M."/>
        </authorList>
    </citation>
    <scope>NUCLEOTIDE SEQUENCE [LARGE SCALE GENOMIC DNA]</scope>
    <source>
        <strain evidence="1">SpSt-468</strain>
    </source>
</reference>
<sequence length="127" mass="13566">MDRPITEIMVTLALICIAGMTLTVSGSNYLGIAEMIKDLKANDYSFHLAALIAEAGSESISLKTQIERIYSPDRALAVEAGNSTISVTYEGHMNSIAIPLNLNGSCNGTVIKIIAYPNGTVYIRGVE</sequence>
<dbReference type="EMBL" id="DSTX01000007">
    <property type="protein sequence ID" value="HFK20574.1"/>
    <property type="molecule type" value="Genomic_DNA"/>
</dbReference>
<proteinExistence type="predicted"/>
<gene>
    <name evidence="1" type="ORF">ENS19_04745</name>
</gene>
<dbReference type="AlphaFoldDB" id="A0A7C3IXJ9"/>
<accession>A0A7C3IXJ9</accession>
<name>A0A7C3IXJ9_9CREN</name>
<organism evidence="1">
    <name type="scientific">Candidatus Methanomethylicus mesodigestus</name>
    <dbReference type="NCBI Taxonomy" id="1867258"/>
    <lineage>
        <taxon>Archaea</taxon>
        <taxon>Thermoproteota</taxon>
        <taxon>Methanosuratincolia</taxon>
        <taxon>Candidatus Methanomethylicales</taxon>
        <taxon>Candidatus Methanomethylicaceae</taxon>
        <taxon>Candidatus Methanomethylicus</taxon>
    </lineage>
</organism>
<protein>
    <submittedName>
        <fullName evidence="1">Uncharacterized protein</fullName>
    </submittedName>
</protein>